<dbReference type="OrthoDB" id="3222at2759"/>
<feature type="region of interest" description="Disordered" evidence="7">
    <location>
        <begin position="1"/>
        <end position="23"/>
    </location>
</feature>
<protein>
    <submittedName>
        <fullName evidence="9">Aquaporin-like protein</fullName>
    </submittedName>
</protein>
<dbReference type="PRINTS" id="PR00783">
    <property type="entry name" value="MINTRINSICP"/>
</dbReference>
<evidence type="ECO:0000256" key="5">
    <source>
        <dbReference type="ARBA" id="ARBA00023136"/>
    </source>
</evidence>
<dbReference type="InterPro" id="IPR000425">
    <property type="entry name" value="MIP"/>
</dbReference>
<evidence type="ECO:0000256" key="6">
    <source>
        <dbReference type="RuleBase" id="RU000477"/>
    </source>
</evidence>
<feature type="compositionally biased region" description="Low complexity" evidence="7">
    <location>
        <begin position="1"/>
        <end position="15"/>
    </location>
</feature>
<dbReference type="GO" id="GO:0015250">
    <property type="term" value="F:water channel activity"/>
    <property type="evidence" value="ECO:0007669"/>
    <property type="project" value="TreeGrafter"/>
</dbReference>
<dbReference type="PANTHER" id="PTHR19139">
    <property type="entry name" value="AQUAPORIN TRANSPORTER"/>
    <property type="match status" value="1"/>
</dbReference>
<evidence type="ECO:0000256" key="1">
    <source>
        <dbReference type="ARBA" id="ARBA00004141"/>
    </source>
</evidence>
<dbReference type="Gene3D" id="1.20.1080.10">
    <property type="entry name" value="Glycerol uptake facilitator protein"/>
    <property type="match status" value="1"/>
</dbReference>
<keyword evidence="3 6" id="KW-0812">Transmembrane</keyword>
<dbReference type="SUPFAM" id="SSF81338">
    <property type="entry name" value="Aquaporin-like"/>
    <property type="match status" value="1"/>
</dbReference>
<sequence length="450" mass="48015">MSTTTPTTRVTSPSSQDQPDRESMHSVLNFRIRKPNYGPRHLAVKNHAVAAIGEFVGTCLFLIFAFGGTNVANMAVSDVNSSAQPDQTGATAALPNTSNLLYIAFSFGISLTVVAWCFYRVSGGLFNPAITLGMFLVGAMSPVRAVILAFAQILGGITGAAITEALLPGNLMVRTTLKTGISVVRGLFIEMFMTALLMLAMYVARRQPRVSPANASAHSLLLATEKHRGTFLAPLPIGLALFCSELVSVYYTGGSLNPARTFGPCVVQHKFESYHWLYWVGPALGALVASGFYHLIKYLEYETVLADDDSDDEDEGDEEEQVASPQQTQAPVLQIATDAAGAPVVQAVPPTGATGGKAKGQQRYVVEGTGLAAALLQRMATEQHQQHRTGPHARGRQTPLTNPAYDQRFERLESMMSRILDAVEQGRGSGSDASVATAAAGHSPSAEEKV</sequence>
<feature type="transmembrane region" description="Helical" evidence="8">
    <location>
        <begin position="100"/>
        <end position="119"/>
    </location>
</feature>
<evidence type="ECO:0000313" key="9">
    <source>
        <dbReference type="EMBL" id="PRQ77946.1"/>
    </source>
</evidence>
<comment type="similarity">
    <text evidence="2 6">Belongs to the MIP/aquaporin (TC 1.A.8) family.</text>
</comment>
<dbReference type="InterPro" id="IPR034294">
    <property type="entry name" value="Aquaporin_transptr"/>
</dbReference>
<evidence type="ECO:0000256" key="3">
    <source>
        <dbReference type="ARBA" id="ARBA00022692"/>
    </source>
</evidence>
<feature type="transmembrane region" description="Helical" evidence="8">
    <location>
        <begin position="48"/>
        <end position="67"/>
    </location>
</feature>
<feature type="transmembrane region" description="Helical" evidence="8">
    <location>
        <begin position="231"/>
        <end position="251"/>
    </location>
</feature>
<evidence type="ECO:0000313" key="10">
    <source>
        <dbReference type="Proteomes" id="UP000239560"/>
    </source>
</evidence>
<feature type="transmembrane region" description="Helical" evidence="8">
    <location>
        <begin position="131"/>
        <end position="162"/>
    </location>
</feature>
<reference evidence="9 10" key="1">
    <citation type="journal article" date="2018" name="Elife">
        <title>Functional genomics of lipid metabolism in the oleaginous yeast Rhodosporidium toruloides.</title>
        <authorList>
            <person name="Coradetti S.T."/>
            <person name="Pinel D."/>
            <person name="Geiselman G."/>
            <person name="Ito M."/>
            <person name="Mondo S."/>
            <person name="Reilly M.C."/>
            <person name="Cheng Y.F."/>
            <person name="Bauer S."/>
            <person name="Grigoriev I."/>
            <person name="Gladden J.M."/>
            <person name="Simmons B.A."/>
            <person name="Brem R."/>
            <person name="Arkin A.P."/>
            <person name="Skerker J.M."/>
        </authorList>
    </citation>
    <scope>NUCLEOTIDE SEQUENCE [LARGE SCALE GENOMIC DNA]</scope>
    <source>
        <strain evidence="9 10">NBRC 0880</strain>
    </source>
</reference>
<dbReference type="Pfam" id="PF00230">
    <property type="entry name" value="MIP"/>
    <property type="match status" value="1"/>
</dbReference>
<feature type="compositionally biased region" description="Acidic residues" evidence="7">
    <location>
        <begin position="308"/>
        <end position="321"/>
    </location>
</feature>
<feature type="region of interest" description="Disordered" evidence="7">
    <location>
        <begin position="308"/>
        <end position="330"/>
    </location>
</feature>
<dbReference type="EMBL" id="LCTV02000001">
    <property type="protein sequence ID" value="PRQ77946.1"/>
    <property type="molecule type" value="Genomic_DNA"/>
</dbReference>
<accession>A0A2T0AIX0</accession>
<dbReference type="GO" id="GO:0005886">
    <property type="term" value="C:plasma membrane"/>
    <property type="evidence" value="ECO:0007669"/>
    <property type="project" value="TreeGrafter"/>
</dbReference>
<feature type="compositionally biased region" description="Basic residues" evidence="7">
    <location>
        <begin position="386"/>
        <end position="395"/>
    </location>
</feature>
<name>A0A2T0AIX0_RHOTO</name>
<comment type="caution">
    <text evidence="9">The sequence shown here is derived from an EMBL/GenBank/DDBJ whole genome shotgun (WGS) entry which is preliminary data.</text>
</comment>
<feature type="region of interest" description="Disordered" evidence="7">
    <location>
        <begin position="379"/>
        <end position="402"/>
    </location>
</feature>
<dbReference type="PANTHER" id="PTHR19139:SF199">
    <property type="entry name" value="MIP17260P"/>
    <property type="match status" value="1"/>
</dbReference>
<comment type="subcellular location">
    <subcellularLocation>
        <location evidence="1">Membrane</location>
        <topology evidence="1">Multi-pass membrane protein</topology>
    </subcellularLocation>
</comment>
<dbReference type="InterPro" id="IPR023271">
    <property type="entry name" value="Aquaporin-like"/>
</dbReference>
<evidence type="ECO:0000256" key="2">
    <source>
        <dbReference type="ARBA" id="ARBA00006175"/>
    </source>
</evidence>
<keyword evidence="4 8" id="KW-1133">Transmembrane helix</keyword>
<feature type="transmembrane region" description="Helical" evidence="8">
    <location>
        <begin position="182"/>
        <end position="204"/>
    </location>
</feature>
<proteinExistence type="inferred from homology"/>
<dbReference type="Proteomes" id="UP000239560">
    <property type="component" value="Unassembled WGS sequence"/>
</dbReference>
<keyword evidence="6" id="KW-0813">Transport</keyword>
<gene>
    <name evidence="9" type="ORF">AAT19DRAFT_9014</name>
</gene>
<keyword evidence="5 8" id="KW-0472">Membrane</keyword>
<feature type="region of interest" description="Disordered" evidence="7">
    <location>
        <begin position="421"/>
        <end position="450"/>
    </location>
</feature>
<evidence type="ECO:0000256" key="7">
    <source>
        <dbReference type="SAM" id="MobiDB-lite"/>
    </source>
</evidence>
<evidence type="ECO:0000256" key="4">
    <source>
        <dbReference type="ARBA" id="ARBA00022989"/>
    </source>
</evidence>
<evidence type="ECO:0000256" key="8">
    <source>
        <dbReference type="SAM" id="Phobius"/>
    </source>
</evidence>
<dbReference type="AlphaFoldDB" id="A0A2T0AIX0"/>
<organism evidence="9 10">
    <name type="scientific">Rhodotorula toruloides</name>
    <name type="common">Yeast</name>
    <name type="synonym">Rhodosporidium toruloides</name>
    <dbReference type="NCBI Taxonomy" id="5286"/>
    <lineage>
        <taxon>Eukaryota</taxon>
        <taxon>Fungi</taxon>
        <taxon>Dikarya</taxon>
        <taxon>Basidiomycota</taxon>
        <taxon>Pucciniomycotina</taxon>
        <taxon>Microbotryomycetes</taxon>
        <taxon>Sporidiobolales</taxon>
        <taxon>Sporidiobolaceae</taxon>
        <taxon>Rhodotorula</taxon>
    </lineage>
</organism>
<feature type="transmembrane region" description="Helical" evidence="8">
    <location>
        <begin position="276"/>
        <end position="296"/>
    </location>
</feature>